<sequence length="118" mass="12994">MTSTRLAHLPVPVANPSAVFRIDQFVVPDQVLPAFMKQAHRIDALLHEMPGCEHHLVLTRQHDATHTRVLTLVQWHNEAGMAAAKAVVQQIYASEGFEPSAFIQKLGVTADFGIYGLA</sequence>
<evidence type="ECO:0000313" key="2">
    <source>
        <dbReference type="Proteomes" id="UP000621859"/>
    </source>
</evidence>
<dbReference type="Proteomes" id="UP000621859">
    <property type="component" value="Unassembled WGS sequence"/>
</dbReference>
<name>A0ABQ2PP97_9NEIS</name>
<dbReference type="EMBL" id="BMLY01000005">
    <property type="protein sequence ID" value="GGP27143.1"/>
    <property type="molecule type" value="Genomic_DNA"/>
</dbReference>
<evidence type="ECO:0000313" key="1">
    <source>
        <dbReference type="EMBL" id="GGP27143.1"/>
    </source>
</evidence>
<dbReference type="SUPFAM" id="SSF54909">
    <property type="entry name" value="Dimeric alpha+beta barrel"/>
    <property type="match status" value="1"/>
</dbReference>
<dbReference type="Gene3D" id="3.30.70.100">
    <property type="match status" value="1"/>
</dbReference>
<evidence type="ECO:0008006" key="3">
    <source>
        <dbReference type="Google" id="ProtNLM"/>
    </source>
</evidence>
<gene>
    <name evidence="1" type="ORF">GCM10010971_29620</name>
</gene>
<comment type="caution">
    <text evidence="1">The sequence shown here is derived from an EMBL/GenBank/DDBJ whole genome shotgun (WGS) entry which is preliminary data.</text>
</comment>
<reference evidence="2" key="1">
    <citation type="journal article" date="2019" name="Int. J. Syst. Evol. Microbiol.">
        <title>The Global Catalogue of Microorganisms (GCM) 10K type strain sequencing project: providing services to taxonomists for standard genome sequencing and annotation.</title>
        <authorList>
            <consortium name="The Broad Institute Genomics Platform"/>
            <consortium name="The Broad Institute Genome Sequencing Center for Infectious Disease"/>
            <person name="Wu L."/>
            <person name="Ma J."/>
        </authorList>
    </citation>
    <scope>NUCLEOTIDE SEQUENCE [LARGE SCALE GENOMIC DNA]</scope>
    <source>
        <strain evidence="2">CGMCC 1.8860</strain>
    </source>
</reference>
<organism evidence="1 2">
    <name type="scientific">Silvimonas amylolytica</name>
    <dbReference type="NCBI Taxonomy" id="449663"/>
    <lineage>
        <taxon>Bacteria</taxon>
        <taxon>Pseudomonadati</taxon>
        <taxon>Pseudomonadota</taxon>
        <taxon>Betaproteobacteria</taxon>
        <taxon>Neisseriales</taxon>
        <taxon>Chitinibacteraceae</taxon>
        <taxon>Silvimonas</taxon>
    </lineage>
</organism>
<dbReference type="InterPro" id="IPR011008">
    <property type="entry name" value="Dimeric_a/b-barrel"/>
</dbReference>
<dbReference type="RefSeq" id="WP_188695461.1">
    <property type="nucleotide sequence ID" value="NZ_BMLY01000005.1"/>
</dbReference>
<protein>
    <recommendedName>
        <fullName evidence="3">Antibiotic biosynthesis monooxygenase</fullName>
    </recommendedName>
</protein>
<accession>A0ABQ2PP97</accession>
<keyword evidence="2" id="KW-1185">Reference proteome</keyword>
<proteinExistence type="predicted"/>